<accession>A0A0F9A2K2</accession>
<reference evidence="1" key="1">
    <citation type="journal article" date="2015" name="Nature">
        <title>Complex archaea that bridge the gap between prokaryotes and eukaryotes.</title>
        <authorList>
            <person name="Spang A."/>
            <person name="Saw J.H."/>
            <person name="Jorgensen S.L."/>
            <person name="Zaremba-Niedzwiedzka K."/>
            <person name="Martijn J."/>
            <person name="Lind A.E."/>
            <person name="van Eijk R."/>
            <person name="Schleper C."/>
            <person name="Guy L."/>
            <person name="Ettema T.J."/>
        </authorList>
    </citation>
    <scope>NUCLEOTIDE SEQUENCE</scope>
</reference>
<organism evidence="1">
    <name type="scientific">marine sediment metagenome</name>
    <dbReference type="NCBI Taxonomy" id="412755"/>
    <lineage>
        <taxon>unclassified sequences</taxon>
        <taxon>metagenomes</taxon>
        <taxon>ecological metagenomes</taxon>
    </lineage>
</organism>
<protein>
    <submittedName>
        <fullName evidence="1">Uncharacterized protein</fullName>
    </submittedName>
</protein>
<comment type="caution">
    <text evidence="1">The sequence shown here is derived from an EMBL/GenBank/DDBJ whole genome shotgun (WGS) entry which is preliminary data.</text>
</comment>
<dbReference type="EMBL" id="LAZR01044794">
    <property type="protein sequence ID" value="KKL03779.1"/>
    <property type="molecule type" value="Genomic_DNA"/>
</dbReference>
<feature type="non-terminal residue" evidence="1">
    <location>
        <position position="96"/>
    </location>
</feature>
<sequence length="96" mass="10726">MVKVNAPAMSLDASGSLAGALTFSKWKGRNYVRQLVRPSNPRSGGQVGVRAMFKFLSQIWAGLAPADKTSWEDRADDKVISPFNAFMGYNQFRWRN</sequence>
<gene>
    <name evidence="1" type="ORF">LCGC14_2622690</name>
</gene>
<name>A0A0F9A2K2_9ZZZZ</name>
<dbReference type="AlphaFoldDB" id="A0A0F9A2K2"/>
<evidence type="ECO:0000313" key="1">
    <source>
        <dbReference type="EMBL" id="KKL03779.1"/>
    </source>
</evidence>
<proteinExistence type="predicted"/>